<evidence type="ECO:0000313" key="2">
    <source>
        <dbReference type="Proteomes" id="UP000324705"/>
    </source>
</evidence>
<evidence type="ECO:0000313" key="1">
    <source>
        <dbReference type="EMBL" id="VAH59713.1"/>
    </source>
</evidence>
<protein>
    <submittedName>
        <fullName evidence="1">Uncharacterized protein</fullName>
    </submittedName>
</protein>
<sequence length="104" mass="11174">MNLTPMSSGLSNLNKAQTTELVTSTCDVRGSENQQVQCTNMVVDQPTWAGNLVSNSGDVSTFLRKLIDQGKVSVGDIQSELSLSSESLEAALEKIGGKSWLEHM</sequence>
<keyword evidence="2" id="KW-1185">Reference proteome</keyword>
<gene>
    <name evidence="1" type="ORF">TRITD_3Av1G078430</name>
</gene>
<organism evidence="1 2">
    <name type="scientific">Triticum turgidum subsp. durum</name>
    <name type="common">Durum wheat</name>
    <name type="synonym">Triticum durum</name>
    <dbReference type="NCBI Taxonomy" id="4567"/>
    <lineage>
        <taxon>Eukaryota</taxon>
        <taxon>Viridiplantae</taxon>
        <taxon>Streptophyta</taxon>
        <taxon>Embryophyta</taxon>
        <taxon>Tracheophyta</taxon>
        <taxon>Spermatophyta</taxon>
        <taxon>Magnoliopsida</taxon>
        <taxon>Liliopsida</taxon>
        <taxon>Poales</taxon>
        <taxon>Poaceae</taxon>
        <taxon>BOP clade</taxon>
        <taxon>Pooideae</taxon>
        <taxon>Triticodae</taxon>
        <taxon>Triticeae</taxon>
        <taxon>Triticinae</taxon>
        <taxon>Triticum</taxon>
    </lineage>
</organism>
<dbReference type="Gramene" id="TRITD3Av1G078430.1">
    <property type="protein sequence ID" value="TRITD3Av1G078430.1"/>
    <property type="gene ID" value="TRITD3Av1G078430"/>
</dbReference>
<name>A0A9R0VII7_TRITD</name>
<accession>A0A9R0VII7</accession>
<reference evidence="1 2" key="1">
    <citation type="submission" date="2017-09" db="EMBL/GenBank/DDBJ databases">
        <authorList>
            <consortium name="International Durum Wheat Genome Sequencing Consortium (IDWGSC)"/>
            <person name="Milanesi L."/>
        </authorList>
    </citation>
    <scope>NUCLEOTIDE SEQUENCE [LARGE SCALE GENOMIC DNA]</scope>
    <source>
        <strain evidence="2">cv. Svevo</strain>
    </source>
</reference>
<proteinExistence type="predicted"/>
<dbReference type="Proteomes" id="UP000324705">
    <property type="component" value="Chromosome 3A"/>
</dbReference>
<dbReference type="AlphaFoldDB" id="A0A9R0VII7"/>
<dbReference type="EMBL" id="LT934115">
    <property type="protein sequence ID" value="VAH59713.1"/>
    <property type="molecule type" value="Genomic_DNA"/>
</dbReference>